<dbReference type="EMBL" id="LQRT01000002">
    <property type="protein sequence ID" value="KZS42635.1"/>
    <property type="molecule type" value="Genomic_DNA"/>
</dbReference>
<gene>
    <name evidence="1" type="ORF">AWE51_04090</name>
</gene>
<evidence type="ECO:0000313" key="1">
    <source>
        <dbReference type="EMBL" id="KZS42635.1"/>
    </source>
</evidence>
<name>A0A163CPT1_9FLAO</name>
<reference evidence="1 2" key="1">
    <citation type="submission" date="2016-01" db="EMBL/GenBank/DDBJ databases">
        <title>The draft genome sequence of Aquimarina sp. RZW4-3-2.</title>
        <authorList>
            <person name="Wang Y."/>
        </authorList>
    </citation>
    <scope>NUCLEOTIDE SEQUENCE [LARGE SCALE GENOMIC DNA]</scope>
    <source>
        <strain evidence="1 2">RZW4-3-2</strain>
    </source>
</reference>
<dbReference type="RefSeq" id="WP_157766024.1">
    <property type="nucleotide sequence ID" value="NZ_LQRT01000002.1"/>
</dbReference>
<sequence>MKKITLSIITMLMVLSIKAQNRSVVELENREFISKNNIKFSPINALVGEISLSYERVIHPKRTLNFTLSQAYTKSNLVTNERGFMSEYNVLLESEIRFYLLKAKKAPQGWFAGVGVLKFYDYLKYKDIILKIDKTIEVFGTGGLVMTGYQWVFIQSLKGFIIEVAGGIDSRISISKVKYRDEIVNPRLKFLIGYSW</sequence>
<keyword evidence="2" id="KW-1185">Reference proteome</keyword>
<dbReference type="OrthoDB" id="945117at2"/>
<organism evidence="1 2">
    <name type="scientific">Aquimarina aggregata</name>
    <dbReference type="NCBI Taxonomy" id="1642818"/>
    <lineage>
        <taxon>Bacteria</taxon>
        <taxon>Pseudomonadati</taxon>
        <taxon>Bacteroidota</taxon>
        <taxon>Flavobacteriia</taxon>
        <taxon>Flavobacteriales</taxon>
        <taxon>Flavobacteriaceae</taxon>
        <taxon>Aquimarina</taxon>
    </lineage>
</organism>
<protein>
    <recommendedName>
        <fullName evidence="3">DUF3575 domain-containing protein</fullName>
    </recommendedName>
</protein>
<accession>A0A163CPT1</accession>
<dbReference type="Proteomes" id="UP000076715">
    <property type="component" value="Unassembled WGS sequence"/>
</dbReference>
<evidence type="ECO:0008006" key="3">
    <source>
        <dbReference type="Google" id="ProtNLM"/>
    </source>
</evidence>
<proteinExistence type="predicted"/>
<comment type="caution">
    <text evidence="1">The sequence shown here is derived from an EMBL/GenBank/DDBJ whole genome shotgun (WGS) entry which is preliminary data.</text>
</comment>
<evidence type="ECO:0000313" key="2">
    <source>
        <dbReference type="Proteomes" id="UP000076715"/>
    </source>
</evidence>
<dbReference type="AlphaFoldDB" id="A0A163CPT1"/>
<dbReference type="STRING" id="1642818.AWE51_04090"/>